<gene>
    <name evidence="1" type="ORF">EGW08_006469</name>
</gene>
<dbReference type="EMBL" id="RQTK01000160">
    <property type="protein sequence ID" value="RUS85755.1"/>
    <property type="molecule type" value="Genomic_DNA"/>
</dbReference>
<accession>A0A433TW31</accession>
<dbReference type="AlphaFoldDB" id="A0A433TW31"/>
<name>A0A433TW31_ELYCH</name>
<evidence type="ECO:0000313" key="1">
    <source>
        <dbReference type="EMBL" id="RUS85755.1"/>
    </source>
</evidence>
<protein>
    <submittedName>
        <fullName evidence="1">Uncharacterized protein</fullName>
    </submittedName>
</protein>
<reference evidence="1 2" key="1">
    <citation type="submission" date="2019-01" db="EMBL/GenBank/DDBJ databases">
        <title>A draft genome assembly of the solar-powered sea slug Elysia chlorotica.</title>
        <authorList>
            <person name="Cai H."/>
            <person name="Li Q."/>
            <person name="Fang X."/>
            <person name="Li J."/>
            <person name="Curtis N.E."/>
            <person name="Altenburger A."/>
            <person name="Shibata T."/>
            <person name="Feng M."/>
            <person name="Maeda T."/>
            <person name="Schwartz J.A."/>
            <person name="Shigenobu S."/>
            <person name="Lundholm N."/>
            <person name="Nishiyama T."/>
            <person name="Yang H."/>
            <person name="Hasebe M."/>
            <person name="Li S."/>
            <person name="Pierce S.K."/>
            <person name="Wang J."/>
        </authorList>
    </citation>
    <scope>NUCLEOTIDE SEQUENCE [LARGE SCALE GENOMIC DNA]</scope>
    <source>
        <strain evidence="1">EC2010</strain>
        <tissue evidence="1">Whole organism of an adult</tissue>
    </source>
</reference>
<sequence>SHARAEPNSSGKRSESLKVALKNNQVTARSSDGLQPSGRSCSALWNILSTFGKVKVGKYNLDLDLGLGLAQCKPVLIIVGTSLLQVFQPGFGVQIPVCSCA</sequence>
<feature type="non-terminal residue" evidence="1">
    <location>
        <position position="1"/>
    </location>
</feature>
<keyword evidence="2" id="KW-1185">Reference proteome</keyword>
<comment type="caution">
    <text evidence="1">The sequence shown here is derived from an EMBL/GenBank/DDBJ whole genome shotgun (WGS) entry which is preliminary data.</text>
</comment>
<organism evidence="1 2">
    <name type="scientific">Elysia chlorotica</name>
    <name type="common">Eastern emerald elysia</name>
    <name type="synonym">Sea slug</name>
    <dbReference type="NCBI Taxonomy" id="188477"/>
    <lineage>
        <taxon>Eukaryota</taxon>
        <taxon>Metazoa</taxon>
        <taxon>Spiralia</taxon>
        <taxon>Lophotrochozoa</taxon>
        <taxon>Mollusca</taxon>
        <taxon>Gastropoda</taxon>
        <taxon>Heterobranchia</taxon>
        <taxon>Euthyneura</taxon>
        <taxon>Panpulmonata</taxon>
        <taxon>Sacoglossa</taxon>
        <taxon>Placobranchoidea</taxon>
        <taxon>Plakobranchidae</taxon>
        <taxon>Elysia</taxon>
    </lineage>
</organism>
<evidence type="ECO:0000313" key="2">
    <source>
        <dbReference type="Proteomes" id="UP000271974"/>
    </source>
</evidence>
<proteinExistence type="predicted"/>
<dbReference type="Proteomes" id="UP000271974">
    <property type="component" value="Unassembled WGS sequence"/>
</dbReference>